<dbReference type="PROSITE" id="PS50157">
    <property type="entry name" value="ZINC_FINGER_C2H2_2"/>
    <property type="match status" value="1"/>
</dbReference>
<dbReference type="GO" id="GO:0000785">
    <property type="term" value="C:chromatin"/>
    <property type="evidence" value="ECO:0007669"/>
    <property type="project" value="TreeGrafter"/>
</dbReference>
<evidence type="ECO:0000259" key="9">
    <source>
        <dbReference type="PROSITE" id="PS50157"/>
    </source>
</evidence>
<dbReference type="GO" id="GO:0008270">
    <property type="term" value="F:zinc ion binding"/>
    <property type="evidence" value="ECO:0007669"/>
    <property type="project" value="UniProtKB-KW"/>
</dbReference>
<feature type="region of interest" description="Disordered" evidence="8">
    <location>
        <begin position="241"/>
        <end position="278"/>
    </location>
</feature>
<evidence type="ECO:0000256" key="8">
    <source>
        <dbReference type="SAM" id="MobiDB-lite"/>
    </source>
</evidence>
<dbReference type="PANTHER" id="PTHR40626">
    <property type="entry name" value="MIP31509P"/>
    <property type="match status" value="1"/>
</dbReference>
<dbReference type="InterPro" id="IPR007219">
    <property type="entry name" value="XnlR_reg_dom"/>
</dbReference>
<name>A0A2S5B191_9BASI</name>
<feature type="region of interest" description="Disordered" evidence="8">
    <location>
        <begin position="291"/>
        <end position="321"/>
    </location>
</feature>
<keyword evidence="11" id="KW-1185">Reference proteome</keyword>
<evidence type="ECO:0000256" key="7">
    <source>
        <dbReference type="PROSITE-ProRule" id="PRU00042"/>
    </source>
</evidence>
<evidence type="ECO:0000313" key="11">
    <source>
        <dbReference type="Proteomes" id="UP000237144"/>
    </source>
</evidence>
<dbReference type="GO" id="GO:0000981">
    <property type="term" value="F:DNA-binding transcription factor activity, RNA polymerase II-specific"/>
    <property type="evidence" value="ECO:0007669"/>
    <property type="project" value="InterPro"/>
</dbReference>
<feature type="region of interest" description="Disordered" evidence="8">
    <location>
        <begin position="121"/>
        <end position="199"/>
    </location>
</feature>
<comment type="caution">
    <text evidence="10">The sequence shown here is derived from an EMBL/GenBank/DDBJ whole genome shotgun (WGS) entry which is preliminary data.</text>
</comment>
<evidence type="ECO:0000256" key="4">
    <source>
        <dbReference type="ARBA" id="ARBA00022771"/>
    </source>
</evidence>
<keyword evidence="6" id="KW-0539">Nucleus</keyword>
<keyword evidence="4 7" id="KW-0863">Zinc-finger</keyword>
<sequence length="787" mass="85715">MVKEAPARKAPPPSRQEHACPDVSPRPIDLWPRDALAGLTRALRAIRSASRCSREQSTPGGTGEQSVSIRVELHLRGTADSLSCADAPGDTTSRCIQCDVSFARPDILARHVRLYHGDDEEARSLDDRAGNEAPVPAPVPIAPAPATKRRSRTGRSNASTSVRADDAGSAEPPDAQWQLPMPPTVDALPDPGSVSGSDSTFEELQATLLSFDNVTTAITSGSDPPTGPGASASDEIFLPWDFPRFDPSVSPPPPPSGVAPTKRPRIRSPAPSFGSLAASGSPFNDLSLQHIATSSDSPPLELEGQSSMPPLTSPPRRSQIGSDCSYDEQLFTLPPALPRIRADEIIGSRALRPRHLAIQVLDNADDDWTHEDYEDGTVANWLQGAIVRSKEPSMYPGIDHLFGVERNTSSRFWMANQRFCIAYLFPWELPPLSRLSKFAFQASKNILPVLPLAHSPTLVLNTVEPTFAFALSVAGAGLFETYSSFSDEMSRVKREFAAEHLGEAKMQHEELLGAVQTLLLYQLLGAFSRSTEEQEYTRKHHKLLIQKFLELEVPRADIPADLNLPERDLQRLWRAWVERETYIRIAFLCYLLDIQNSKTGSQERLLPHNHPAITQLPVPSLDILWAAETPAGWREAVQQQRRHNASFSPNTSRESSLLMPTTGELDQPIFSTLLNSLLSRGPPANGSPAARALAALSPNSPLAVSVVLQTLLSIDAQLTASQNLLRSIVSGTSGPGYSVPAPALLEAAKASALDSQERVRFGLKVVRVLGGAVAQERWFNGFEAIFR</sequence>
<protein>
    <recommendedName>
        <fullName evidence="9">C2H2-type domain-containing protein</fullName>
    </recommendedName>
</protein>
<dbReference type="InterPro" id="IPR051059">
    <property type="entry name" value="VerF-like"/>
</dbReference>
<dbReference type="GO" id="GO:0006351">
    <property type="term" value="P:DNA-templated transcription"/>
    <property type="evidence" value="ECO:0007669"/>
    <property type="project" value="InterPro"/>
</dbReference>
<evidence type="ECO:0000256" key="6">
    <source>
        <dbReference type="ARBA" id="ARBA00023242"/>
    </source>
</evidence>
<proteinExistence type="predicted"/>
<gene>
    <name evidence="10" type="ORF">BMF94_6457</name>
</gene>
<feature type="compositionally biased region" description="Polar residues" evidence="8">
    <location>
        <begin position="304"/>
        <end position="321"/>
    </location>
</feature>
<feature type="region of interest" description="Disordered" evidence="8">
    <location>
        <begin position="1"/>
        <end position="28"/>
    </location>
</feature>
<evidence type="ECO:0000256" key="2">
    <source>
        <dbReference type="ARBA" id="ARBA00022723"/>
    </source>
</evidence>
<dbReference type="GO" id="GO:0000978">
    <property type="term" value="F:RNA polymerase II cis-regulatory region sequence-specific DNA binding"/>
    <property type="evidence" value="ECO:0007669"/>
    <property type="project" value="InterPro"/>
</dbReference>
<keyword evidence="5" id="KW-0862">Zinc</keyword>
<accession>A0A2S5B191</accession>
<evidence type="ECO:0000256" key="5">
    <source>
        <dbReference type="ARBA" id="ARBA00022833"/>
    </source>
</evidence>
<dbReference type="AlphaFoldDB" id="A0A2S5B191"/>
<dbReference type="EMBL" id="PJQD01000115">
    <property type="protein sequence ID" value="POY70543.1"/>
    <property type="molecule type" value="Genomic_DNA"/>
</dbReference>
<keyword evidence="2" id="KW-0479">Metal-binding</keyword>
<keyword evidence="3" id="KW-0677">Repeat</keyword>
<comment type="subcellular location">
    <subcellularLocation>
        <location evidence="1">Nucleus</location>
    </subcellularLocation>
</comment>
<evidence type="ECO:0000256" key="3">
    <source>
        <dbReference type="ARBA" id="ARBA00022737"/>
    </source>
</evidence>
<dbReference type="InterPro" id="IPR013087">
    <property type="entry name" value="Znf_C2H2_type"/>
</dbReference>
<feature type="domain" description="C2H2-type" evidence="9">
    <location>
        <begin position="93"/>
        <end position="121"/>
    </location>
</feature>
<dbReference type="STRING" id="741276.A0A2S5B191"/>
<evidence type="ECO:0000313" key="10">
    <source>
        <dbReference type="EMBL" id="POY70543.1"/>
    </source>
</evidence>
<dbReference type="PROSITE" id="PS00028">
    <property type="entry name" value="ZINC_FINGER_C2H2_1"/>
    <property type="match status" value="1"/>
</dbReference>
<dbReference type="OrthoDB" id="2527141at2759"/>
<dbReference type="Pfam" id="PF04082">
    <property type="entry name" value="Fungal_trans"/>
    <property type="match status" value="1"/>
</dbReference>
<dbReference type="PANTHER" id="PTHR40626:SF11">
    <property type="entry name" value="ZINC FINGER PROTEIN YPR022C"/>
    <property type="match status" value="1"/>
</dbReference>
<organism evidence="10 11">
    <name type="scientific">Rhodotorula taiwanensis</name>
    <dbReference type="NCBI Taxonomy" id="741276"/>
    <lineage>
        <taxon>Eukaryota</taxon>
        <taxon>Fungi</taxon>
        <taxon>Dikarya</taxon>
        <taxon>Basidiomycota</taxon>
        <taxon>Pucciniomycotina</taxon>
        <taxon>Microbotryomycetes</taxon>
        <taxon>Sporidiobolales</taxon>
        <taxon>Sporidiobolaceae</taxon>
        <taxon>Rhodotorula</taxon>
    </lineage>
</organism>
<evidence type="ECO:0000256" key="1">
    <source>
        <dbReference type="ARBA" id="ARBA00004123"/>
    </source>
</evidence>
<dbReference type="Proteomes" id="UP000237144">
    <property type="component" value="Unassembled WGS sequence"/>
</dbReference>
<dbReference type="GO" id="GO:0005634">
    <property type="term" value="C:nucleus"/>
    <property type="evidence" value="ECO:0007669"/>
    <property type="project" value="UniProtKB-SubCell"/>
</dbReference>
<reference evidence="10 11" key="1">
    <citation type="journal article" date="2018" name="Front. Microbiol.">
        <title>Prospects for Fungal Bioremediation of Acidic Radioactive Waste Sites: Characterization and Genome Sequence of Rhodotorula taiwanensis MD1149.</title>
        <authorList>
            <person name="Tkavc R."/>
            <person name="Matrosova V.Y."/>
            <person name="Grichenko O.E."/>
            <person name="Gostincar C."/>
            <person name="Volpe R.P."/>
            <person name="Klimenkova P."/>
            <person name="Gaidamakova E.K."/>
            <person name="Zhou C.E."/>
            <person name="Stewart B.J."/>
            <person name="Lyman M.G."/>
            <person name="Malfatti S.A."/>
            <person name="Rubinfeld B."/>
            <person name="Courtot M."/>
            <person name="Singh J."/>
            <person name="Dalgard C.L."/>
            <person name="Hamilton T."/>
            <person name="Frey K.G."/>
            <person name="Gunde-Cimerman N."/>
            <person name="Dugan L."/>
            <person name="Daly M.J."/>
        </authorList>
    </citation>
    <scope>NUCLEOTIDE SEQUENCE [LARGE SCALE GENOMIC DNA]</scope>
    <source>
        <strain evidence="10 11">MD1149</strain>
    </source>
</reference>